<dbReference type="Proteomes" id="UP000321353">
    <property type="component" value="Chromosome"/>
</dbReference>
<dbReference type="AlphaFoldDB" id="A0A5B9MMN1"/>
<evidence type="ECO:0000256" key="3">
    <source>
        <dbReference type="ARBA" id="ARBA00022679"/>
    </source>
</evidence>
<feature type="transmembrane region" description="Helical" evidence="7">
    <location>
        <begin position="420"/>
        <end position="440"/>
    </location>
</feature>
<comment type="catalytic activity">
    <reaction evidence="7">
        <text>L-cysteinyl-[prolipoprotein] + a 1,2-diacyl-sn-glycero-3-phospho-(1'-sn-glycerol) = an S-1,2-diacyl-sn-glyceryl-L-cysteinyl-[prolipoprotein] + sn-glycerol 1-phosphate + H(+)</text>
        <dbReference type="Rhea" id="RHEA:56712"/>
        <dbReference type="Rhea" id="RHEA-COMP:14679"/>
        <dbReference type="Rhea" id="RHEA-COMP:14680"/>
        <dbReference type="ChEBI" id="CHEBI:15378"/>
        <dbReference type="ChEBI" id="CHEBI:29950"/>
        <dbReference type="ChEBI" id="CHEBI:57685"/>
        <dbReference type="ChEBI" id="CHEBI:64716"/>
        <dbReference type="ChEBI" id="CHEBI:140658"/>
        <dbReference type="EC" id="2.5.1.145"/>
    </reaction>
</comment>
<keyword evidence="6 7" id="KW-0472">Membrane</keyword>
<proteinExistence type="inferred from homology"/>
<feature type="transmembrane region" description="Helical" evidence="7">
    <location>
        <begin position="108"/>
        <end position="130"/>
    </location>
</feature>
<keyword evidence="8" id="KW-0449">Lipoprotein</keyword>
<comment type="pathway">
    <text evidence="7">Protein modification; lipoprotein biosynthesis (diacylglyceryl transfer).</text>
</comment>
<feature type="transmembrane region" description="Helical" evidence="7">
    <location>
        <begin position="179"/>
        <end position="198"/>
    </location>
</feature>
<dbReference type="EC" id="2.5.1.145" evidence="7"/>
<evidence type="ECO:0000313" key="9">
    <source>
        <dbReference type="Proteomes" id="UP000321353"/>
    </source>
</evidence>
<dbReference type="EMBL" id="CP036264">
    <property type="protein sequence ID" value="QEG01177.1"/>
    <property type="molecule type" value="Genomic_DNA"/>
</dbReference>
<evidence type="ECO:0000256" key="5">
    <source>
        <dbReference type="ARBA" id="ARBA00022989"/>
    </source>
</evidence>
<feature type="transmembrane region" description="Helical" evidence="7">
    <location>
        <begin position="218"/>
        <end position="242"/>
    </location>
</feature>
<accession>A0A5B9MMN1</accession>
<keyword evidence="2 7" id="KW-1003">Cell membrane</keyword>
<dbReference type="UniPathway" id="UPA00664"/>
<evidence type="ECO:0000256" key="4">
    <source>
        <dbReference type="ARBA" id="ARBA00022692"/>
    </source>
</evidence>
<feature type="transmembrane region" description="Helical" evidence="7">
    <location>
        <begin position="150"/>
        <end position="167"/>
    </location>
</feature>
<feature type="transmembrane region" description="Helical" evidence="7">
    <location>
        <begin position="395"/>
        <end position="414"/>
    </location>
</feature>
<evidence type="ECO:0000256" key="6">
    <source>
        <dbReference type="ARBA" id="ARBA00023136"/>
    </source>
</evidence>
<evidence type="ECO:0000256" key="2">
    <source>
        <dbReference type="ARBA" id="ARBA00022475"/>
    </source>
</evidence>
<keyword evidence="9" id="KW-1185">Reference proteome</keyword>
<feature type="binding site" evidence="7">
    <location>
        <position position="269"/>
    </location>
    <ligand>
        <name>a 1,2-diacyl-sn-glycero-3-phospho-(1'-sn-glycerol)</name>
        <dbReference type="ChEBI" id="CHEBI:64716"/>
    </ligand>
</feature>
<evidence type="ECO:0000256" key="1">
    <source>
        <dbReference type="ARBA" id="ARBA00007150"/>
    </source>
</evidence>
<comment type="similarity">
    <text evidence="1 7">Belongs to the Lgt family.</text>
</comment>
<comment type="function">
    <text evidence="7">Catalyzes the transfer of the diacylglyceryl group from phosphatidylglycerol to the sulfhydryl group of the N-terminal cysteine of a prolipoprotein, the first step in the formation of mature lipoproteins.</text>
</comment>
<reference evidence="8 9" key="1">
    <citation type="submission" date="2019-02" db="EMBL/GenBank/DDBJ databases">
        <title>Planctomycetal bacteria perform biofilm scaping via a novel small molecule.</title>
        <authorList>
            <person name="Jeske O."/>
            <person name="Boedeker C."/>
            <person name="Wiegand S."/>
            <person name="Breitling P."/>
            <person name="Kallscheuer N."/>
            <person name="Jogler M."/>
            <person name="Rohde M."/>
            <person name="Petersen J."/>
            <person name="Medema M.H."/>
            <person name="Surup F."/>
            <person name="Jogler C."/>
        </authorList>
    </citation>
    <scope>NUCLEOTIDE SEQUENCE [LARGE SCALE GENOMIC DNA]</scope>
    <source>
        <strain evidence="8 9">Mal15</strain>
    </source>
</reference>
<dbReference type="GO" id="GO:0005886">
    <property type="term" value="C:plasma membrane"/>
    <property type="evidence" value="ECO:0007669"/>
    <property type="project" value="UniProtKB-SubCell"/>
</dbReference>
<dbReference type="HAMAP" id="MF_01147">
    <property type="entry name" value="Lgt"/>
    <property type="match status" value="1"/>
</dbReference>
<dbReference type="GO" id="GO:0008961">
    <property type="term" value="F:phosphatidylglycerol-prolipoprotein diacylglyceryl transferase activity"/>
    <property type="evidence" value="ECO:0007669"/>
    <property type="project" value="UniProtKB-UniRule"/>
</dbReference>
<dbReference type="PANTHER" id="PTHR30589:SF0">
    <property type="entry name" value="PHOSPHATIDYLGLYCEROL--PROLIPOPROTEIN DIACYLGLYCERYL TRANSFERASE"/>
    <property type="match status" value="1"/>
</dbReference>
<keyword evidence="4 7" id="KW-0812">Transmembrane</keyword>
<keyword evidence="5 7" id="KW-1133">Transmembrane helix</keyword>
<keyword evidence="8" id="KW-0328">Glycosyltransferase</keyword>
<dbReference type="KEGG" id="smam:Mal15_52530"/>
<feature type="transmembrane region" description="Helical" evidence="7">
    <location>
        <begin position="452"/>
        <end position="473"/>
    </location>
</feature>
<organism evidence="8 9">
    <name type="scientific">Stieleria maiorica</name>
    <dbReference type="NCBI Taxonomy" id="2795974"/>
    <lineage>
        <taxon>Bacteria</taxon>
        <taxon>Pseudomonadati</taxon>
        <taxon>Planctomycetota</taxon>
        <taxon>Planctomycetia</taxon>
        <taxon>Pirellulales</taxon>
        <taxon>Pirellulaceae</taxon>
        <taxon>Stieleria</taxon>
    </lineage>
</organism>
<gene>
    <name evidence="7 8" type="primary">lgt</name>
    <name evidence="8" type="ORF">Mal15_52530</name>
</gene>
<comment type="subcellular location">
    <subcellularLocation>
        <location evidence="7">Cell membrane</location>
        <topology evidence="7">Multi-pass membrane protein</topology>
    </subcellularLocation>
</comment>
<sequence>MLAISSVKVELGGLSRGDLDFFSLWSVEKGDAGGPDQCRRLFRHFNHSPTSMQRTLLFIPHEIGPLPILGVGWALGILVLALLVRLGWAQRQISRFGGSKGEDGPPTLGQVLAGEGLFWAAAAGLIVFVLPNVELKNVAGDPVGMAIRGYGVFLVCGVMSAIALAAYRTSRAGMNPELIYSLAPWVFIGGIVGARLFYVIQYRDEYIGASTMETIKNMLAFTEGGLVVYGSFIGGFLAFMVFTFRNKVPLLRFGDAIVPCIFLGVFFGRLGCLLNGCCYGGRCEPGWASLQFPPLTKVYQEQLTSGELLGMDIDLKTGKIQSVVPGSVADELGIKAKDVYEAGDFDRRPYKTADPKLPEEEIVPGWMMRVSGKTHVLSPEELPERALPVRAAQPISSLSSLALCIALCALSLWITRTGAMMFIGFASYAVLRFVLEIVRVDEAGQFNTSLSISQWVSVVVLTLSIVGLIWVYFIRSDVADGSDAAAPGVAS</sequence>
<dbReference type="Pfam" id="PF01790">
    <property type="entry name" value="LGT"/>
    <property type="match status" value="1"/>
</dbReference>
<dbReference type="PANTHER" id="PTHR30589">
    <property type="entry name" value="PROLIPOPROTEIN DIACYLGLYCERYL TRANSFERASE"/>
    <property type="match status" value="1"/>
</dbReference>
<feature type="transmembrane region" description="Helical" evidence="7">
    <location>
        <begin position="66"/>
        <end position="88"/>
    </location>
</feature>
<evidence type="ECO:0000256" key="7">
    <source>
        <dbReference type="HAMAP-Rule" id="MF_01147"/>
    </source>
</evidence>
<name>A0A5B9MMN1_9BACT</name>
<evidence type="ECO:0000313" key="8">
    <source>
        <dbReference type="EMBL" id="QEG01177.1"/>
    </source>
</evidence>
<keyword evidence="3 7" id="KW-0808">Transferase</keyword>
<dbReference type="GO" id="GO:0042158">
    <property type="term" value="P:lipoprotein biosynthetic process"/>
    <property type="evidence" value="ECO:0007669"/>
    <property type="project" value="UniProtKB-UniRule"/>
</dbReference>
<dbReference type="InterPro" id="IPR001640">
    <property type="entry name" value="Lgt"/>
</dbReference>
<protein>
    <recommendedName>
        <fullName evidence="7">Phosphatidylglycerol--prolipoprotein diacylglyceryl transferase</fullName>
        <ecNumber evidence="7">2.5.1.145</ecNumber>
    </recommendedName>
</protein>